<evidence type="ECO:0000256" key="2">
    <source>
        <dbReference type="ARBA" id="ARBA00006275"/>
    </source>
</evidence>
<dbReference type="InterPro" id="IPR012944">
    <property type="entry name" value="SusD_RagB_dom"/>
</dbReference>
<dbReference type="InterPro" id="IPR011990">
    <property type="entry name" value="TPR-like_helical_dom_sf"/>
</dbReference>
<dbReference type="RefSeq" id="WP_346824401.1">
    <property type="nucleotide sequence ID" value="NZ_JBDKWZ010000024.1"/>
</dbReference>
<evidence type="ECO:0000259" key="6">
    <source>
        <dbReference type="Pfam" id="PF07980"/>
    </source>
</evidence>
<evidence type="ECO:0000256" key="1">
    <source>
        <dbReference type="ARBA" id="ARBA00004442"/>
    </source>
</evidence>
<dbReference type="CDD" id="cd08977">
    <property type="entry name" value="SusD"/>
    <property type="match status" value="1"/>
</dbReference>
<evidence type="ECO:0000313" key="8">
    <source>
        <dbReference type="EMBL" id="MEN7551621.1"/>
    </source>
</evidence>
<dbReference type="Gene3D" id="1.25.40.390">
    <property type="match status" value="1"/>
</dbReference>
<evidence type="ECO:0000256" key="4">
    <source>
        <dbReference type="ARBA" id="ARBA00023136"/>
    </source>
</evidence>
<comment type="subcellular location">
    <subcellularLocation>
        <location evidence="1">Cell outer membrane</location>
    </subcellularLocation>
</comment>
<dbReference type="Pfam" id="PF14322">
    <property type="entry name" value="SusD-like_3"/>
    <property type="match status" value="1"/>
</dbReference>
<dbReference type="Proteomes" id="UP001403385">
    <property type="component" value="Unassembled WGS sequence"/>
</dbReference>
<evidence type="ECO:0000256" key="3">
    <source>
        <dbReference type="ARBA" id="ARBA00022729"/>
    </source>
</evidence>
<dbReference type="EMBL" id="JBDKWZ010000024">
    <property type="protein sequence ID" value="MEN7551621.1"/>
    <property type="molecule type" value="Genomic_DNA"/>
</dbReference>
<dbReference type="PROSITE" id="PS51257">
    <property type="entry name" value="PROKAR_LIPOPROTEIN"/>
    <property type="match status" value="1"/>
</dbReference>
<dbReference type="SUPFAM" id="SSF48452">
    <property type="entry name" value="TPR-like"/>
    <property type="match status" value="1"/>
</dbReference>
<sequence length="492" mass="55445">MRKIRFVSFLLSLWVLSSCTDILDKEPYGLSNFWQTPADAELGINAAYEPLLFEEVYGRGQFWMSAASDDFIVNRDKPTEKLLTSFSTNENTSSYAYSYWKHMYQIIRRANDVLENVPQIGMDAELKDRILGEANFLMGFGYFQLVRRYGGVPFYDYQKPDEINKPRETTEESYRRIEEYLQTAAELLPWTHSAEAVGRAHKGAALGLLAKVYAYQQKWQESKDASGQVINSGKYTLTERYQDIFTIEHEKASENLFAVQCNPVRHESTITSIVQLPGTITNGSGWKYFAPTFSLAKAFEPGDERRAATLVDIDGGVFRFDGEDITLSENLVGAWGTAHIAVKYVHPYQEKYVGWESGLDIPVLRYSDVLLLNAEAIIMLNGGGPNAPDLGVAAAATAFNQVRVRAFAGDGSKAITAPSFTDLVHERRCEFAFEEQRHYDLVRWGLAEEVYNAGIDDPRGSRPFDASVHSLFPLPQREIDNSNGMLKQNPGY</sequence>
<evidence type="ECO:0000259" key="7">
    <source>
        <dbReference type="Pfam" id="PF14322"/>
    </source>
</evidence>
<comment type="caution">
    <text evidence="8">The sequence shown here is derived from an EMBL/GenBank/DDBJ whole genome shotgun (WGS) entry which is preliminary data.</text>
</comment>
<reference evidence="8 9" key="1">
    <citation type="submission" date="2024-04" db="EMBL/GenBank/DDBJ databases">
        <title>Novel genus in family Flammeovirgaceae.</title>
        <authorList>
            <person name="Nguyen T.H."/>
            <person name="Vuong T.Q."/>
            <person name="Le H."/>
            <person name="Kim S.-G."/>
        </authorList>
    </citation>
    <scope>NUCLEOTIDE SEQUENCE [LARGE SCALE GENOMIC DNA]</scope>
    <source>
        <strain evidence="8 9">JCM 23209</strain>
    </source>
</reference>
<proteinExistence type="inferred from homology"/>
<gene>
    <name evidence="8" type="ORF">AAG747_27145</name>
</gene>
<organism evidence="8 9">
    <name type="scientific">Rapidithrix thailandica</name>
    <dbReference type="NCBI Taxonomy" id="413964"/>
    <lineage>
        <taxon>Bacteria</taxon>
        <taxon>Pseudomonadati</taxon>
        <taxon>Bacteroidota</taxon>
        <taxon>Cytophagia</taxon>
        <taxon>Cytophagales</taxon>
        <taxon>Flammeovirgaceae</taxon>
        <taxon>Rapidithrix</taxon>
    </lineage>
</organism>
<accession>A0AAW9SL81</accession>
<protein>
    <submittedName>
        <fullName evidence="8">RagB/SusD family nutrient uptake outer membrane protein</fullName>
    </submittedName>
</protein>
<dbReference type="Pfam" id="PF07980">
    <property type="entry name" value="SusD_RagB"/>
    <property type="match status" value="1"/>
</dbReference>
<evidence type="ECO:0000313" key="9">
    <source>
        <dbReference type="Proteomes" id="UP001403385"/>
    </source>
</evidence>
<keyword evidence="3" id="KW-0732">Signal</keyword>
<dbReference type="InterPro" id="IPR033985">
    <property type="entry name" value="SusD-like_N"/>
</dbReference>
<dbReference type="GO" id="GO:0009279">
    <property type="term" value="C:cell outer membrane"/>
    <property type="evidence" value="ECO:0007669"/>
    <property type="project" value="UniProtKB-SubCell"/>
</dbReference>
<feature type="domain" description="SusD-like N-terminal" evidence="7">
    <location>
        <begin position="84"/>
        <end position="213"/>
    </location>
</feature>
<name>A0AAW9SL81_9BACT</name>
<feature type="domain" description="RagB/SusD" evidence="6">
    <location>
        <begin position="340"/>
        <end position="492"/>
    </location>
</feature>
<keyword evidence="4" id="KW-0472">Membrane</keyword>
<keyword evidence="5" id="KW-0998">Cell outer membrane</keyword>
<evidence type="ECO:0000256" key="5">
    <source>
        <dbReference type="ARBA" id="ARBA00023237"/>
    </source>
</evidence>
<comment type="similarity">
    <text evidence="2">Belongs to the SusD family.</text>
</comment>
<keyword evidence="9" id="KW-1185">Reference proteome</keyword>
<dbReference type="AlphaFoldDB" id="A0AAW9SL81"/>